<dbReference type="GO" id="GO:0005829">
    <property type="term" value="C:cytosol"/>
    <property type="evidence" value="ECO:0007669"/>
    <property type="project" value="UniProtKB-ARBA"/>
</dbReference>
<gene>
    <name evidence="5 10" type="primary">nusG</name>
    <name evidence="10" type="ordered locus">TPASS_0236</name>
</gene>
<dbReference type="SMART" id="SM00739">
    <property type="entry name" value="KOW"/>
    <property type="match status" value="1"/>
</dbReference>
<keyword evidence="4 5" id="KW-0804">Transcription</keyword>
<evidence type="ECO:0000256" key="5">
    <source>
        <dbReference type="HAMAP-Rule" id="MF_00948"/>
    </source>
</evidence>
<keyword evidence="2 5" id="KW-0889">Transcription antitermination</keyword>
<evidence type="ECO:0000256" key="6">
    <source>
        <dbReference type="NCBIfam" id="TIGR00922"/>
    </source>
</evidence>
<dbReference type="InterPro" id="IPR014722">
    <property type="entry name" value="Rib_uL2_dom2"/>
</dbReference>
<feature type="domain" description="NusG-like N-terminal" evidence="8">
    <location>
        <begin position="2"/>
        <end position="117"/>
    </location>
</feature>
<protein>
    <recommendedName>
        <fullName evidence="5 6">Transcription termination/antitermination protein NusG</fullName>
    </recommendedName>
</protein>
<evidence type="ECO:0000313" key="10">
    <source>
        <dbReference type="EMBL" id="ACD70662.1"/>
    </source>
</evidence>
<keyword evidence="1 5" id="KW-0806">Transcription termination</keyword>
<evidence type="ECO:0000256" key="4">
    <source>
        <dbReference type="ARBA" id="ARBA00023163"/>
    </source>
</evidence>
<dbReference type="KEGG" id="tpp:TPASS_0236"/>
<dbReference type="PANTHER" id="PTHR30265">
    <property type="entry name" value="RHO-INTERACTING TRANSCRIPTION TERMINATION FACTOR NUSG"/>
    <property type="match status" value="1"/>
</dbReference>
<name>A0A0H3BK08_TREPS</name>
<dbReference type="Gene3D" id="2.30.30.30">
    <property type="match status" value="1"/>
</dbReference>
<dbReference type="GO" id="GO:0032784">
    <property type="term" value="P:regulation of DNA-templated transcription elongation"/>
    <property type="evidence" value="ECO:0007669"/>
    <property type="project" value="InterPro"/>
</dbReference>
<proteinExistence type="inferred from homology"/>
<dbReference type="PANTHER" id="PTHR30265:SF2">
    <property type="entry name" value="TRANSCRIPTION TERMINATION_ANTITERMINATION PROTEIN NUSG"/>
    <property type="match status" value="1"/>
</dbReference>
<dbReference type="SUPFAM" id="SSF50104">
    <property type="entry name" value="Translation proteins SH3-like domain"/>
    <property type="match status" value="1"/>
</dbReference>
<dbReference type="InterPro" id="IPR005824">
    <property type="entry name" value="KOW"/>
</dbReference>
<dbReference type="InterPro" id="IPR001062">
    <property type="entry name" value="Transcrpt_antiterm_NusG"/>
</dbReference>
<dbReference type="InterPro" id="IPR043425">
    <property type="entry name" value="NusG-like"/>
</dbReference>
<dbReference type="InterPro" id="IPR008991">
    <property type="entry name" value="Translation_prot_SH3-like_sf"/>
</dbReference>
<organism evidence="10 11">
    <name type="scientific">Treponema pallidum subsp. pallidum (strain SS14)</name>
    <dbReference type="NCBI Taxonomy" id="455434"/>
    <lineage>
        <taxon>Bacteria</taxon>
        <taxon>Pseudomonadati</taxon>
        <taxon>Spirochaetota</taxon>
        <taxon>Spirochaetia</taxon>
        <taxon>Spirochaetales</taxon>
        <taxon>Treponemataceae</taxon>
        <taxon>Treponema</taxon>
    </lineage>
</organism>
<evidence type="ECO:0000259" key="9">
    <source>
        <dbReference type="SMART" id="SM00739"/>
    </source>
</evidence>
<evidence type="ECO:0000259" key="8">
    <source>
        <dbReference type="SMART" id="SM00738"/>
    </source>
</evidence>
<dbReference type="SMART" id="SM00738">
    <property type="entry name" value="NGN"/>
    <property type="match status" value="1"/>
</dbReference>
<dbReference type="SMR" id="A0A0H3BK08"/>
<evidence type="ECO:0000256" key="3">
    <source>
        <dbReference type="ARBA" id="ARBA00023015"/>
    </source>
</evidence>
<dbReference type="Pfam" id="PF02357">
    <property type="entry name" value="NusG"/>
    <property type="match status" value="1"/>
</dbReference>
<dbReference type="InterPro" id="IPR036735">
    <property type="entry name" value="NGN_dom_sf"/>
</dbReference>
<dbReference type="EMBL" id="CP000805">
    <property type="protein sequence ID" value="ACD70662.1"/>
    <property type="molecule type" value="Genomic_DNA"/>
</dbReference>
<dbReference type="FunFam" id="2.30.30.30:FF:000002">
    <property type="entry name" value="Transcription termination/antitermination factor NusG"/>
    <property type="match status" value="1"/>
</dbReference>
<dbReference type="GO" id="GO:0006354">
    <property type="term" value="P:DNA-templated transcription elongation"/>
    <property type="evidence" value="ECO:0007669"/>
    <property type="project" value="UniProtKB-UniRule"/>
</dbReference>
<dbReference type="HAMAP" id="MF_00948">
    <property type="entry name" value="NusG"/>
    <property type="match status" value="1"/>
</dbReference>
<dbReference type="InterPro" id="IPR047050">
    <property type="entry name" value="NGN"/>
</dbReference>
<dbReference type="GO" id="GO:0006353">
    <property type="term" value="P:DNA-templated transcription termination"/>
    <property type="evidence" value="ECO:0007669"/>
    <property type="project" value="UniProtKB-UniRule"/>
</dbReference>
<dbReference type="RefSeq" id="WP_010881684.1">
    <property type="nucleotide sequence ID" value="NC_010741.1"/>
</dbReference>
<evidence type="ECO:0000313" key="11">
    <source>
        <dbReference type="Proteomes" id="UP000001202"/>
    </source>
</evidence>
<feature type="domain" description="KOW" evidence="9">
    <location>
        <begin position="131"/>
        <end position="158"/>
    </location>
</feature>
<dbReference type="GO" id="GO:0031564">
    <property type="term" value="P:transcription antitermination"/>
    <property type="evidence" value="ECO:0007669"/>
    <property type="project" value="UniProtKB-UniRule"/>
</dbReference>
<dbReference type="Proteomes" id="UP000001202">
    <property type="component" value="Chromosome"/>
</dbReference>
<dbReference type="CDD" id="cd06091">
    <property type="entry name" value="KOW_NusG"/>
    <property type="match status" value="1"/>
</dbReference>
<dbReference type="SUPFAM" id="SSF82679">
    <property type="entry name" value="N-utilization substance G protein NusG, N-terminal domain"/>
    <property type="match status" value="1"/>
</dbReference>
<dbReference type="InterPro" id="IPR015869">
    <property type="entry name" value="Transcrpt_antiterm_NusG_bac_CS"/>
</dbReference>
<keyword evidence="3 5" id="KW-0805">Transcription regulation</keyword>
<dbReference type="PRINTS" id="PR00338">
    <property type="entry name" value="NUSGTNSCPFCT"/>
</dbReference>
<comment type="similarity">
    <text evidence="5 7">Belongs to the NusG family.</text>
</comment>
<dbReference type="PATRIC" id="fig|455434.6.peg.240"/>
<comment type="function">
    <text evidence="5 7">Participates in transcription elongation, termination and antitermination.</text>
</comment>
<dbReference type="AlphaFoldDB" id="A0A0H3BK08"/>
<dbReference type="Pfam" id="PF00467">
    <property type="entry name" value="KOW"/>
    <property type="match status" value="1"/>
</dbReference>
<dbReference type="NCBIfam" id="TIGR00922">
    <property type="entry name" value="nusG"/>
    <property type="match status" value="1"/>
</dbReference>
<evidence type="ECO:0000256" key="1">
    <source>
        <dbReference type="ARBA" id="ARBA00022472"/>
    </source>
</evidence>
<sequence>MAKEWYILHTFSGREARVERAVRMLVEHARIPTNVIFDIKIPEELLTEVKDGKKRVVRRKFFPGYLLVEMDLPEVDWRIVCNEVRRIPGVSGFLGSSGNAKPQAVSADEARRILQKAGEIKGDRTPRIAQTFLVGQQVRIVEGPFATFSGEVEEVMSERNKVRVAVTIFGRATPVELELVQVEAL</sequence>
<accession>A0A0H3BK08</accession>
<dbReference type="PROSITE" id="PS01014">
    <property type="entry name" value="NUSG"/>
    <property type="match status" value="1"/>
</dbReference>
<evidence type="ECO:0000256" key="7">
    <source>
        <dbReference type="RuleBase" id="RU000538"/>
    </source>
</evidence>
<dbReference type="InterPro" id="IPR006645">
    <property type="entry name" value="NGN-like_dom"/>
</dbReference>
<dbReference type="CDD" id="cd09891">
    <property type="entry name" value="NGN_Bact_1"/>
    <property type="match status" value="1"/>
</dbReference>
<evidence type="ECO:0000256" key="2">
    <source>
        <dbReference type="ARBA" id="ARBA00022814"/>
    </source>
</evidence>
<dbReference type="Gene3D" id="3.30.70.940">
    <property type="entry name" value="NusG, N-terminal domain"/>
    <property type="match status" value="1"/>
</dbReference>
<reference evidence="10 11" key="1">
    <citation type="journal article" date="2008" name="BMC Microbiol.">
        <title>Complete genome sequence of Treponema pallidum ssp. pallidum strain SS14 determined with oligonucleotide arrays.</title>
        <authorList>
            <person name="Matejkova P."/>
            <person name="Strouhal M."/>
            <person name="Smajs D."/>
            <person name="Norris S.J."/>
            <person name="Palzkill T."/>
            <person name="Petrosino J.F."/>
            <person name="Sodergren E."/>
            <person name="Norton J.E."/>
            <person name="Singh J."/>
            <person name="Richmond T.A."/>
            <person name="Molla M.N."/>
            <person name="Albert T.J."/>
            <person name="Weinstock G.M."/>
        </authorList>
    </citation>
    <scope>NUCLEOTIDE SEQUENCE [LARGE SCALE GENOMIC DNA]</scope>
    <source>
        <strain evidence="10 11">SS14</strain>
    </source>
</reference>
<dbReference type="GeneID" id="93876028"/>